<accession>A0AAE9EQ54</accession>
<evidence type="ECO:0000313" key="2">
    <source>
        <dbReference type="EMBL" id="UMM24092.1"/>
    </source>
</evidence>
<dbReference type="AlphaFoldDB" id="A0AAE9EQ54"/>
<feature type="region of interest" description="Disordered" evidence="1">
    <location>
        <begin position="156"/>
        <end position="175"/>
    </location>
</feature>
<organism evidence="2 3">
    <name type="scientific">Caenorhabditis briggsae</name>
    <dbReference type="NCBI Taxonomy" id="6238"/>
    <lineage>
        <taxon>Eukaryota</taxon>
        <taxon>Metazoa</taxon>
        <taxon>Ecdysozoa</taxon>
        <taxon>Nematoda</taxon>
        <taxon>Chromadorea</taxon>
        <taxon>Rhabditida</taxon>
        <taxon>Rhabditina</taxon>
        <taxon>Rhabditomorpha</taxon>
        <taxon>Rhabditoidea</taxon>
        <taxon>Rhabditidae</taxon>
        <taxon>Peloderinae</taxon>
        <taxon>Caenorhabditis</taxon>
    </lineage>
</organism>
<dbReference type="Proteomes" id="UP000829354">
    <property type="component" value="Chromosome III"/>
</dbReference>
<dbReference type="EMBL" id="CP092622">
    <property type="protein sequence ID" value="UMM24092.1"/>
    <property type="molecule type" value="Genomic_DNA"/>
</dbReference>
<proteinExistence type="predicted"/>
<gene>
    <name evidence="2" type="ORF">L5515_004494</name>
</gene>
<reference evidence="2 3" key="1">
    <citation type="submission" date="2022-04" db="EMBL/GenBank/DDBJ databases">
        <title>Chromosome-level reference genomes for two strains of Caenorhabditis briggsae: an improved platform for comparative genomics.</title>
        <authorList>
            <person name="Stevens L."/>
            <person name="Andersen E."/>
        </authorList>
    </citation>
    <scope>NUCLEOTIDE SEQUENCE [LARGE SCALE GENOMIC DNA]</scope>
    <source>
        <strain evidence="2">VX34</strain>
        <tissue evidence="2">Whole-organism</tissue>
    </source>
</reference>
<keyword evidence="3" id="KW-1185">Reference proteome</keyword>
<feature type="region of interest" description="Disordered" evidence="1">
    <location>
        <begin position="95"/>
        <end position="122"/>
    </location>
</feature>
<evidence type="ECO:0000256" key="1">
    <source>
        <dbReference type="SAM" id="MobiDB-lite"/>
    </source>
</evidence>
<evidence type="ECO:0000313" key="3">
    <source>
        <dbReference type="Proteomes" id="UP000829354"/>
    </source>
</evidence>
<name>A0AAE9EQ54_CAEBR</name>
<protein>
    <submittedName>
        <fullName evidence="2">Uncharacterized protein</fullName>
    </submittedName>
</protein>
<sequence length="175" mass="19538">MDVSGFRDPGYLALRSSCEEQLRLQRQLLGLAGFETICWELLIGVEDYGPTTDKSVRDYGSDQFVTLHRFFGFMNLFHRVWNTIRQCIGGEARDNGQEYQPVDRTNLPPTRSASPNSVTDSVSINFGSSGSECSVGTWKDLEELRKGCHRPYVRNDSIENPSIASGESGYESAAI</sequence>
<feature type="compositionally biased region" description="Polar residues" evidence="1">
    <location>
        <begin position="107"/>
        <end position="122"/>
    </location>
</feature>